<dbReference type="InterPro" id="IPR050109">
    <property type="entry name" value="HTH-type_TetR-like_transc_reg"/>
</dbReference>
<keyword evidence="3" id="KW-0804">Transcription</keyword>
<accession>A0A1H5VRL1</accession>
<evidence type="ECO:0000313" key="6">
    <source>
        <dbReference type="EMBL" id="SEF89912.1"/>
    </source>
</evidence>
<keyword evidence="7" id="KW-1185">Reference proteome</keyword>
<dbReference type="OrthoDB" id="9796019at2"/>
<dbReference type="EMBL" id="FNVU01000002">
    <property type="protein sequence ID" value="SEF89912.1"/>
    <property type="molecule type" value="Genomic_DNA"/>
</dbReference>
<dbReference type="GO" id="GO:0003700">
    <property type="term" value="F:DNA-binding transcription factor activity"/>
    <property type="evidence" value="ECO:0007669"/>
    <property type="project" value="TreeGrafter"/>
</dbReference>
<proteinExistence type="predicted"/>
<dbReference type="PROSITE" id="PS50977">
    <property type="entry name" value="HTH_TETR_2"/>
    <property type="match status" value="1"/>
</dbReference>
<dbReference type="SUPFAM" id="SSF46689">
    <property type="entry name" value="Homeodomain-like"/>
    <property type="match status" value="1"/>
</dbReference>
<dbReference type="GO" id="GO:0000976">
    <property type="term" value="F:transcription cis-regulatory region binding"/>
    <property type="evidence" value="ECO:0007669"/>
    <property type="project" value="TreeGrafter"/>
</dbReference>
<dbReference type="Pfam" id="PF00440">
    <property type="entry name" value="TetR_N"/>
    <property type="match status" value="1"/>
</dbReference>
<dbReference type="RefSeq" id="WP_103884543.1">
    <property type="nucleotide sequence ID" value="NZ_FNVU01000002.1"/>
</dbReference>
<reference evidence="6 7" key="1">
    <citation type="submission" date="2016-10" db="EMBL/GenBank/DDBJ databases">
        <authorList>
            <person name="de Groot N.N."/>
        </authorList>
    </citation>
    <scope>NUCLEOTIDE SEQUENCE [LARGE SCALE GENOMIC DNA]</scope>
    <source>
        <strain evidence="6 7">CGMCC 4.2023</strain>
    </source>
</reference>
<dbReference type="Pfam" id="PF16859">
    <property type="entry name" value="TetR_C_11"/>
    <property type="match status" value="1"/>
</dbReference>
<dbReference type="PANTHER" id="PTHR30055:SF148">
    <property type="entry name" value="TETR-FAMILY TRANSCRIPTIONAL REGULATOR"/>
    <property type="match status" value="1"/>
</dbReference>
<name>A0A1H5VRL1_9ACTN</name>
<evidence type="ECO:0000313" key="7">
    <source>
        <dbReference type="Proteomes" id="UP000236754"/>
    </source>
</evidence>
<dbReference type="SUPFAM" id="SSF48498">
    <property type="entry name" value="Tetracyclin repressor-like, C-terminal domain"/>
    <property type="match status" value="1"/>
</dbReference>
<evidence type="ECO:0000259" key="5">
    <source>
        <dbReference type="PROSITE" id="PS50977"/>
    </source>
</evidence>
<gene>
    <name evidence="6" type="ORF">SAMN05216223_102408</name>
</gene>
<evidence type="ECO:0000256" key="1">
    <source>
        <dbReference type="ARBA" id="ARBA00023015"/>
    </source>
</evidence>
<dbReference type="AlphaFoldDB" id="A0A1H5VRL1"/>
<dbReference type="InterPro" id="IPR001647">
    <property type="entry name" value="HTH_TetR"/>
</dbReference>
<dbReference type="PANTHER" id="PTHR30055">
    <property type="entry name" value="HTH-TYPE TRANSCRIPTIONAL REGULATOR RUTR"/>
    <property type="match status" value="1"/>
</dbReference>
<evidence type="ECO:0000256" key="4">
    <source>
        <dbReference type="PROSITE-ProRule" id="PRU00335"/>
    </source>
</evidence>
<organism evidence="6 7">
    <name type="scientific">Actinacidiphila yanglinensis</name>
    <dbReference type="NCBI Taxonomy" id="310779"/>
    <lineage>
        <taxon>Bacteria</taxon>
        <taxon>Bacillati</taxon>
        <taxon>Actinomycetota</taxon>
        <taxon>Actinomycetes</taxon>
        <taxon>Kitasatosporales</taxon>
        <taxon>Streptomycetaceae</taxon>
        <taxon>Actinacidiphila</taxon>
    </lineage>
</organism>
<keyword evidence="1" id="KW-0805">Transcription regulation</keyword>
<evidence type="ECO:0000256" key="2">
    <source>
        <dbReference type="ARBA" id="ARBA00023125"/>
    </source>
</evidence>
<dbReference type="InterPro" id="IPR011075">
    <property type="entry name" value="TetR_C"/>
</dbReference>
<dbReference type="InterPro" id="IPR036271">
    <property type="entry name" value="Tet_transcr_reg_TetR-rel_C_sf"/>
</dbReference>
<evidence type="ECO:0000256" key="3">
    <source>
        <dbReference type="ARBA" id="ARBA00023163"/>
    </source>
</evidence>
<feature type="DNA-binding region" description="H-T-H motif" evidence="4">
    <location>
        <begin position="31"/>
        <end position="50"/>
    </location>
</feature>
<dbReference type="Proteomes" id="UP000236754">
    <property type="component" value="Unassembled WGS sequence"/>
</dbReference>
<sequence length="202" mass="21908">MGERRRGAELESALLDAAWDELLDVGYAHVTLDGVAARAGTSRPVIHRRWPDKQQLVLAALARAGARHPISAPDTGSLRGDVLALLRHTNATRAHFVTAVSVQLAAYFRETGTTLADLRNQLPSGRHAAIDAMYRRAAERGEIDPARVTERMKSLPFDLLRQELLTSDSPASDAALEEIVDTLFLPLVLTSQAAAARGESAR</sequence>
<feature type="domain" description="HTH tetR-type" evidence="5">
    <location>
        <begin position="8"/>
        <end position="68"/>
    </location>
</feature>
<protein>
    <submittedName>
        <fullName evidence="6">Transcriptional regulator, TetR family</fullName>
    </submittedName>
</protein>
<keyword evidence="2 4" id="KW-0238">DNA-binding</keyword>
<dbReference type="Gene3D" id="1.10.357.10">
    <property type="entry name" value="Tetracycline Repressor, domain 2"/>
    <property type="match status" value="1"/>
</dbReference>
<dbReference type="Gene3D" id="1.10.10.60">
    <property type="entry name" value="Homeodomain-like"/>
    <property type="match status" value="1"/>
</dbReference>
<dbReference type="InterPro" id="IPR009057">
    <property type="entry name" value="Homeodomain-like_sf"/>
</dbReference>